<protein>
    <submittedName>
        <fullName evidence="1">Uncharacterized protein</fullName>
    </submittedName>
</protein>
<reference evidence="1" key="1">
    <citation type="journal article" date="2021" name="New Phytol.">
        <title>Evolutionary innovations through gain and loss of genes in the ectomycorrhizal Boletales.</title>
        <authorList>
            <person name="Wu G."/>
            <person name="Miyauchi S."/>
            <person name="Morin E."/>
            <person name="Kuo A."/>
            <person name="Drula E."/>
            <person name="Varga T."/>
            <person name="Kohler A."/>
            <person name="Feng B."/>
            <person name="Cao Y."/>
            <person name="Lipzen A."/>
            <person name="Daum C."/>
            <person name="Hundley H."/>
            <person name="Pangilinan J."/>
            <person name="Johnson J."/>
            <person name="Barry K."/>
            <person name="LaButti K."/>
            <person name="Ng V."/>
            <person name="Ahrendt S."/>
            <person name="Min B."/>
            <person name="Choi I.G."/>
            <person name="Park H."/>
            <person name="Plett J.M."/>
            <person name="Magnuson J."/>
            <person name="Spatafora J.W."/>
            <person name="Nagy L.G."/>
            <person name="Henrissat B."/>
            <person name="Grigoriev I.V."/>
            <person name="Yang Z.L."/>
            <person name="Xu J."/>
            <person name="Martin F.M."/>
        </authorList>
    </citation>
    <scope>NUCLEOTIDE SEQUENCE</scope>
    <source>
        <strain evidence="1">KUC20120723A-06</strain>
    </source>
</reference>
<accession>A0ACB8BSC9</accession>
<keyword evidence="2" id="KW-1185">Reference proteome</keyword>
<organism evidence="1 2">
    <name type="scientific">Leucogyrophana mollusca</name>
    <dbReference type="NCBI Taxonomy" id="85980"/>
    <lineage>
        <taxon>Eukaryota</taxon>
        <taxon>Fungi</taxon>
        <taxon>Dikarya</taxon>
        <taxon>Basidiomycota</taxon>
        <taxon>Agaricomycotina</taxon>
        <taxon>Agaricomycetes</taxon>
        <taxon>Agaricomycetidae</taxon>
        <taxon>Boletales</taxon>
        <taxon>Boletales incertae sedis</taxon>
        <taxon>Leucogyrophana</taxon>
    </lineage>
</organism>
<evidence type="ECO:0000313" key="2">
    <source>
        <dbReference type="Proteomes" id="UP000790709"/>
    </source>
</evidence>
<dbReference type="Proteomes" id="UP000790709">
    <property type="component" value="Unassembled WGS sequence"/>
</dbReference>
<sequence>MGFKSAFAAFFLTSAAIAAPSSAGNNCELTYKKPTKHGYVFDGYSGKDCNYLSPELPNTTFWGTLEIGGPIKCHKFNSSFSGAEHKMQSFVYRVSESKHPYLLRFYTGTNCTGDGKVFFGEYIHVL</sequence>
<gene>
    <name evidence="1" type="ORF">BV22DRAFT_172025</name>
</gene>
<comment type="caution">
    <text evidence="1">The sequence shown here is derived from an EMBL/GenBank/DDBJ whole genome shotgun (WGS) entry which is preliminary data.</text>
</comment>
<proteinExistence type="predicted"/>
<dbReference type="EMBL" id="MU266348">
    <property type="protein sequence ID" value="KAH7928845.1"/>
    <property type="molecule type" value="Genomic_DNA"/>
</dbReference>
<evidence type="ECO:0000313" key="1">
    <source>
        <dbReference type="EMBL" id="KAH7928845.1"/>
    </source>
</evidence>
<name>A0ACB8BSC9_9AGAM</name>